<evidence type="ECO:0000313" key="1">
    <source>
        <dbReference type="EMBL" id="KGO77718.1"/>
    </source>
</evidence>
<accession>A0A0A2LEU3</accession>
<dbReference type="AlphaFoldDB" id="A0A0A2LEU3"/>
<dbReference type="OMA" id="GPIVIFE"/>
<dbReference type="EMBL" id="JQGA01000104">
    <property type="protein sequence ID" value="KGO77718.1"/>
    <property type="molecule type" value="Genomic_DNA"/>
</dbReference>
<dbReference type="OrthoDB" id="5353914at2759"/>
<dbReference type="PhylomeDB" id="A0A0A2LEU3"/>
<sequence length="96" mass="10872">MTSVNTTEEQAIAFLLACVETSQKGKRRKLFSYLVGFVANIDNQQQEYYFSIVKNAKEFEHSDKYPEIPGDPSWQSITADDVGPIVIFEESYNAIA</sequence>
<dbReference type="HOGENOM" id="CLU_2373472_0_0_1"/>
<organism evidence="1 2">
    <name type="scientific">Penicillium italicum</name>
    <name type="common">Blue mold</name>
    <dbReference type="NCBI Taxonomy" id="40296"/>
    <lineage>
        <taxon>Eukaryota</taxon>
        <taxon>Fungi</taxon>
        <taxon>Dikarya</taxon>
        <taxon>Ascomycota</taxon>
        <taxon>Pezizomycotina</taxon>
        <taxon>Eurotiomycetes</taxon>
        <taxon>Eurotiomycetidae</taxon>
        <taxon>Eurotiales</taxon>
        <taxon>Aspergillaceae</taxon>
        <taxon>Penicillium</taxon>
    </lineage>
</organism>
<dbReference type="Proteomes" id="UP000030104">
    <property type="component" value="Unassembled WGS sequence"/>
</dbReference>
<evidence type="ECO:0000313" key="2">
    <source>
        <dbReference type="Proteomes" id="UP000030104"/>
    </source>
</evidence>
<comment type="caution">
    <text evidence="1">The sequence shown here is derived from an EMBL/GenBank/DDBJ whole genome shotgun (WGS) entry which is preliminary data.</text>
</comment>
<protein>
    <submittedName>
        <fullName evidence="1">Uncharacterized protein</fullName>
    </submittedName>
</protein>
<reference evidence="1 2" key="1">
    <citation type="journal article" date="2015" name="Mol. Plant Microbe Interact.">
        <title>Genome, transcriptome, and functional analyses of Penicillium expansum provide new insights into secondary metabolism and pathogenicity.</title>
        <authorList>
            <person name="Ballester A.R."/>
            <person name="Marcet-Houben M."/>
            <person name="Levin E."/>
            <person name="Sela N."/>
            <person name="Selma-Lazaro C."/>
            <person name="Carmona L."/>
            <person name="Wisniewski M."/>
            <person name="Droby S."/>
            <person name="Gonzalez-Candelas L."/>
            <person name="Gabaldon T."/>
        </authorList>
    </citation>
    <scope>NUCLEOTIDE SEQUENCE [LARGE SCALE GENOMIC DNA]</scope>
    <source>
        <strain evidence="1 2">PHI-1</strain>
    </source>
</reference>
<name>A0A0A2LEU3_PENIT</name>
<keyword evidence="2" id="KW-1185">Reference proteome</keyword>
<gene>
    <name evidence="1" type="ORF">PITC_009880</name>
</gene>
<proteinExistence type="predicted"/>